<evidence type="ECO:0000256" key="4">
    <source>
        <dbReference type="ARBA" id="ARBA00022989"/>
    </source>
</evidence>
<dbReference type="OrthoDB" id="9781469at2"/>
<dbReference type="InterPro" id="IPR020846">
    <property type="entry name" value="MFS_dom"/>
</dbReference>
<dbReference type="InterPro" id="IPR011701">
    <property type="entry name" value="MFS"/>
</dbReference>
<comment type="caution">
    <text evidence="8">The sequence shown here is derived from an EMBL/GenBank/DDBJ whole genome shotgun (WGS) entry which is preliminary data.</text>
</comment>
<evidence type="ECO:0000313" key="8">
    <source>
        <dbReference type="EMBL" id="TDF93341.1"/>
    </source>
</evidence>
<feature type="transmembrane region" description="Helical" evidence="6">
    <location>
        <begin position="297"/>
        <end position="320"/>
    </location>
</feature>
<sequence length="486" mass="49657">MVGIALATFIACPDVPRGKTVPQPDPTLIRPVTPGLPDRGGARTTLLLCALGFFLITLDITIVNVSLTSIRRELGGDTSGQQWIIDAYTLTFASLLLFAGNLSDRIGAKRALAWGIALFLLSSLACAAAPTLGILIAARVFQGAGAAIMLPASMALIREAFPDPVRRTHALGFWAVGGAIAGAVGPSVGGLLTTLDWRLVFGINLPACVAMLVLVARVTRSPVRPTPFDWAGQAASLTALTALMYGLITGGSRGFGPGPLLALTVAAAATAAFLLIQARVKHPMMPLSLFAAVGMRISLAAGFAFMVGNFGSVFTISLFLQQHLGLPPLLAGLVFLPSSAFSITGNILSGRLANRFGPRVPAVLGLTSMATGLTALLLTAPLGSPPLVAALLILNGLGGSTAMPPITSVVLASVPAERAGTASAVFNTFRQVGGAVAIAVFGGLLASPAGFIPGMQASFTIAASALVLAAVACLFIPRPGTHHHTR</sequence>
<feature type="transmembrane region" description="Helical" evidence="6">
    <location>
        <begin position="82"/>
        <end position="99"/>
    </location>
</feature>
<feature type="transmembrane region" description="Helical" evidence="6">
    <location>
        <begin position="111"/>
        <end position="130"/>
    </location>
</feature>
<dbReference type="Pfam" id="PF07690">
    <property type="entry name" value="MFS_1"/>
    <property type="match status" value="1"/>
</dbReference>
<protein>
    <submittedName>
        <fullName evidence="8">MFS transporter</fullName>
    </submittedName>
</protein>
<feature type="domain" description="Major facilitator superfamily (MFS) profile" evidence="7">
    <location>
        <begin position="45"/>
        <end position="481"/>
    </location>
</feature>
<organism evidence="8 9">
    <name type="scientific">Arthrobacter terricola</name>
    <dbReference type="NCBI Taxonomy" id="2547396"/>
    <lineage>
        <taxon>Bacteria</taxon>
        <taxon>Bacillati</taxon>
        <taxon>Actinomycetota</taxon>
        <taxon>Actinomycetes</taxon>
        <taxon>Micrococcales</taxon>
        <taxon>Micrococcaceae</taxon>
        <taxon>Arthrobacter</taxon>
    </lineage>
</organism>
<dbReference type="PRINTS" id="PR01036">
    <property type="entry name" value="TCRTETB"/>
</dbReference>
<dbReference type="Proteomes" id="UP000295511">
    <property type="component" value="Unassembled WGS sequence"/>
</dbReference>
<evidence type="ECO:0000256" key="1">
    <source>
        <dbReference type="ARBA" id="ARBA00004651"/>
    </source>
</evidence>
<keyword evidence="4 6" id="KW-1133">Transmembrane helix</keyword>
<feature type="transmembrane region" description="Helical" evidence="6">
    <location>
        <begin position="136"/>
        <end position="157"/>
    </location>
</feature>
<dbReference type="GO" id="GO:0022857">
    <property type="term" value="F:transmembrane transporter activity"/>
    <property type="evidence" value="ECO:0007669"/>
    <property type="project" value="InterPro"/>
</dbReference>
<dbReference type="CDD" id="cd17321">
    <property type="entry name" value="MFS_MMR_MDR_like"/>
    <property type="match status" value="1"/>
</dbReference>
<evidence type="ECO:0000256" key="3">
    <source>
        <dbReference type="ARBA" id="ARBA00022692"/>
    </source>
</evidence>
<feature type="transmembrane region" description="Helical" evidence="6">
    <location>
        <begin position="432"/>
        <end position="451"/>
    </location>
</feature>
<feature type="transmembrane region" description="Helical" evidence="6">
    <location>
        <begin position="260"/>
        <end position="276"/>
    </location>
</feature>
<dbReference type="SUPFAM" id="SSF103473">
    <property type="entry name" value="MFS general substrate transporter"/>
    <property type="match status" value="1"/>
</dbReference>
<evidence type="ECO:0000256" key="5">
    <source>
        <dbReference type="ARBA" id="ARBA00023136"/>
    </source>
</evidence>
<comment type="subcellular location">
    <subcellularLocation>
        <location evidence="1">Cell membrane</location>
        <topology evidence="1">Multi-pass membrane protein</topology>
    </subcellularLocation>
</comment>
<keyword evidence="9" id="KW-1185">Reference proteome</keyword>
<evidence type="ECO:0000259" key="7">
    <source>
        <dbReference type="PROSITE" id="PS50850"/>
    </source>
</evidence>
<dbReference type="PANTHER" id="PTHR42718">
    <property type="entry name" value="MAJOR FACILITATOR SUPERFAMILY MULTIDRUG TRANSPORTER MFSC"/>
    <property type="match status" value="1"/>
</dbReference>
<feature type="transmembrane region" description="Helical" evidence="6">
    <location>
        <begin position="46"/>
        <end position="70"/>
    </location>
</feature>
<dbReference type="Gene3D" id="1.20.1720.10">
    <property type="entry name" value="Multidrug resistance protein D"/>
    <property type="match status" value="1"/>
</dbReference>
<accession>A0A4R5KDG5</accession>
<name>A0A4R5KDG5_9MICC</name>
<keyword evidence="5 6" id="KW-0472">Membrane</keyword>
<feature type="transmembrane region" description="Helical" evidence="6">
    <location>
        <begin position="199"/>
        <end position="218"/>
    </location>
</feature>
<proteinExistence type="predicted"/>
<gene>
    <name evidence="8" type="ORF">E1809_15955</name>
</gene>
<feature type="transmembrane region" description="Helical" evidence="6">
    <location>
        <begin position="388"/>
        <end position="411"/>
    </location>
</feature>
<dbReference type="AlphaFoldDB" id="A0A4R5KDG5"/>
<feature type="transmembrane region" description="Helical" evidence="6">
    <location>
        <begin position="457"/>
        <end position="476"/>
    </location>
</feature>
<dbReference type="InterPro" id="IPR036259">
    <property type="entry name" value="MFS_trans_sf"/>
</dbReference>
<dbReference type="Gene3D" id="1.20.1250.20">
    <property type="entry name" value="MFS general substrate transporter like domains"/>
    <property type="match status" value="1"/>
</dbReference>
<evidence type="ECO:0000256" key="2">
    <source>
        <dbReference type="ARBA" id="ARBA00022448"/>
    </source>
</evidence>
<dbReference type="EMBL" id="SMRU01000019">
    <property type="protein sequence ID" value="TDF93341.1"/>
    <property type="molecule type" value="Genomic_DNA"/>
</dbReference>
<evidence type="ECO:0000313" key="9">
    <source>
        <dbReference type="Proteomes" id="UP000295511"/>
    </source>
</evidence>
<dbReference type="PANTHER" id="PTHR42718:SF9">
    <property type="entry name" value="MAJOR FACILITATOR SUPERFAMILY MULTIDRUG TRANSPORTER MFSC"/>
    <property type="match status" value="1"/>
</dbReference>
<keyword evidence="3 6" id="KW-0812">Transmembrane</keyword>
<feature type="transmembrane region" description="Helical" evidence="6">
    <location>
        <begin position="169"/>
        <end position="193"/>
    </location>
</feature>
<dbReference type="PROSITE" id="PS50850">
    <property type="entry name" value="MFS"/>
    <property type="match status" value="1"/>
</dbReference>
<feature type="transmembrane region" description="Helical" evidence="6">
    <location>
        <begin position="326"/>
        <end position="348"/>
    </location>
</feature>
<reference evidence="8 9" key="1">
    <citation type="submission" date="2019-03" db="EMBL/GenBank/DDBJ databases">
        <title>Whole genome sequence of Arthrobacter sp JH1-1.</title>
        <authorList>
            <person name="Trinh H.N."/>
        </authorList>
    </citation>
    <scope>NUCLEOTIDE SEQUENCE [LARGE SCALE GENOMIC DNA]</scope>
    <source>
        <strain evidence="8 9">JH1-1</strain>
    </source>
</reference>
<feature type="transmembrane region" description="Helical" evidence="6">
    <location>
        <begin position="360"/>
        <end position="382"/>
    </location>
</feature>
<feature type="transmembrane region" description="Helical" evidence="6">
    <location>
        <begin position="230"/>
        <end position="248"/>
    </location>
</feature>
<evidence type="ECO:0000256" key="6">
    <source>
        <dbReference type="SAM" id="Phobius"/>
    </source>
</evidence>
<keyword evidence="2" id="KW-0813">Transport</keyword>
<dbReference type="GO" id="GO:0005886">
    <property type="term" value="C:plasma membrane"/>
    <property type="evidence" value="ECO:0007669"/>
    <property type="project" value="UniProtKB-SubCell"/>
</dbReference>